<proteinExistence type="predicted"/>
<accession>A0A369UV43</accession>
<reference evidence="2 3" key="1">
    <citation type="submission" date="2018-07" db="EMBL/GenBank/DDBJ databases">
        <title>Genome guided investigation of antibiotics producing actinomycetales strain isolated from a Macau mangrove ecosystem.</title>
        <authorList>
            <person name="Hu D."/>
        </authorList>
    </citation>
    <scope>NUCLEOTIDE SEQUENCE [LARGE SCALE GENOMIC DNA]</scope>
    <source>
        <strain evidence="2 3">2297</strain>
    </source>
</reference>
<evidence type="ECO:0000313" key="3">
    <source>
        <dbReference type="Proteomes" id="UP000253742"/>
    </source>
</evidence>
<sequence length="63" mass="7280">MRRARCSPHHSSGPRRRSAAWFRGVLTPTGRRVAEAPRRPRRRGRRCRCQGPATRPRRPGARP</sequence>
<evidence type="ECO:0000313" key="2">
    <source>
        <dbReference type="EMBL" id="RDD84381.1"/>
    </source>
</evidence>
<evidence type="ECO:0000256" key="1">
    <source>
        <dbReference type="SAM" id="MobiDB-lite"/>
    </source>
</evidence>
<comment type="caution">
    <text evidence="2">The sequence shown here is derived from an EMBL/GenBank/DDBJ whole genome shotgun (WGS) entry which is preliminary data.</text>
</comment>
<dbReference type="EMBL" id="QQBH01000042">
    <property type="protein sequence ID" value="RDD84381.1"/>
    <property type="molecule type" value="Genomic_DNA"/>
</dbReference>
<dbReference type="AlphaFoldDB" id="A0A369UV43"/>
<protein>
    <submittedName>
        <fullName evidence="2">Uncharacterized protein</fullName>
    </submittedName>
</protein>
<name>A0A369UV43_9ACTN</name>
<feature type="region of interest" description="Disordered" evidence="1">
    <location>
        <begin position="1"/>
        <end position="63"/>
    </location>
</feature>
<feature type="compositionally biased region" description="Basic residues" evidence="1">
    <location>
        <begin position="1"/>
        <end position="18"/>
    </location>
</feature>
<feature type="compositionally biased region" description="Basic residues" evidence="1">
    <location>
        <begin position="39"/>
        <end position="48"/>
    </location>
</feature>
<gene>
    <name evidence="2" type="ORF">DVZ84_35125</name>
</gene>
<dbReference type="Proteomes" id="UP000253742">
    <property type="component" value="Unassembled WGS sequence"/>
</dbReference>
<organism evidence="2 3">
    <name type="scientific">Streptomyces parvulus</name>
    <dbReference type="NCBI Taxonomy" id="146923"/>
    <lineage>
        <taxon>Bacteria</taxon>
        <taxon>Bacillati</taxon>
        <taxon>Actinomycetota</taxon>
        <taxon>Actinomycetes</taxon>
        <taxon>Kitasatosporales</taxon>
        <taxon>Streptomycetaceae</taxon>
        <taxon>Streptomyces</taxon>
    </lineage>
</organism>